<dbReference type="SUPFAM" id="SSF47384">
    <property type="entry name" value="Homodimeric domain of signal transducing histidine kinase"/>
    <property type="match status" value="1"/>
</dbReference>
<dbReference type="CDD" id="cd00082">
    <property type="entry name" value="HisKA"/>
    <property type="match status" value="1"/>
</dbReference>
<dbReference type="AlphaFoldDB" id="A0A840WY35"/>
<feature type="region of interest" description="Disordered" evidence="11">
    <location>
        <begin position="235"/>
        <end position="288"/>
    </location>
</feature>
<keyword evidence="10 12" id="KW-0472">Membrane</keyword>
<evidence type="ECO:0000256" key="6">
    <source>
        <dbReference type="ARBA" id="ARBA00022692"/>
    </source>
</evidence>
<protein>
    <recommendedName>
        <fullName evidence="3">histidine kinase</fullName>
        <ecNumber evidence="3">2.7.13.3</ecNumber>
    </recommendedName>
</protein>
<proteinExistence type="predicted"/>
<dbReference type="PRINTS" id="PR00344">
    <property type="entry name" value="BCTRLSENSOR"/>
</dbReference>
<dbReference type="CDD" id="cd00075">
    <property type="entry name" value="HATPase"/>
    <property type="match status" value="1"/>
</dbReference>
<feature type="region of interest" description="Disordered" evidence="11">
    <location>
        <begin position="1"/>
        <end position="24"/>
    </location>
</feature>
<keyword evidence="4" id="KW-0597">Phosphoprotein</keyword>
<dbReference type="RefSeq" id="WP_376769962.1">
    <property type="nucleotide sequence ID" value="NZ_BAAAKM010000047.1"/>
</dbReference>
<dbReference type="InterPro" id="IPR003661">
    <property type="entry name" value="HisK_dim/P_dom"/>
</dbReference>
<feature type="compositionally biased region" description="Polar residues" evidence="11">
    <location>
        <begin position="1"/>
        <end position="14"/>
    </location>
</feature>
<keyword evidence="7 15" id="KW-0418">Kinase</keyword>
<gene>
    <name evidence="15" type="ORF">HNR07_006225</name>
</gene>
<dbReference type="GO" id="GO:0000155">
    <property type="term" value="F:phosphorelay sensor kinase activity"/>
    <property type="evidence" value="ECO:0007669"/>
    <property type="project" value="InterPro"/>
</dbReference>
<dbReference type="PANTHER" id="PTHR45436">
    <property type="entry name" value="SENSOR HISTIDINE KINASE YKOH"/>
    <property type="match status" value="1"/>
</dbReference>
<feature type="domain" description="Histidine kinase" evidence="13">
    <location>
        <begin position="314"/>
        <end position="520"/>
    </location>
</feature>
<evidence type="ECO:0000256" key="4">
    <source>
        <dbReference type="ARBA" id="ARBA00022553"/>
    </source>
</evidence>
<evidence type="ECO:0000313" key="16">
    <source>
        <dbReference type="Proteomes" id="UP000579647"/>
    </source>
</evidence>
<dbReference type="CDD" id="cd06225">
    <property type="entry name" value="HAMP"/>
    <property type="match status" value="1"/>
</dbReference>
<dbReference type="InterPro" id="IPR050428">
    <property type="entry name" value="TCS_sensor_his_kinase"/>
</dbReference>
<name>A0A840WY35_9ACTN</name>
<feature type="transmembrane region" description="Helical" evidence="12">
    <location>
        <begin position="38"/>
        <end position="65"/>
    </location>
</feature>
<sequence length="530" mass="56484">MSNPGQAPSGQAQSEPVRPHQRKPMFLNPGHWRLGTRFAVLFALVAAVTIALVGTLAYSTAAALIRADAKSEFDAAVLNLSRELALSSENNQGTPDSNTFTFLAPGSFDAQILAPDGTWARLLASSHELSSFHPTTADLEVARADEAGVMDSRETEIHGKEYRVGTVSLGEGQGAVQLLQRLSPVEQMIGRLATQILWVGLFVALCAASIGWLVGHRITDRLVRLTDAAEYVSSTGRLDPVTPNRPGNGGGSGDATGHGHRNRNGPSNETGQGSGYGAPEDPGHDEVGRLSSAFNAMLARLARSKDEQRRLVQDAAHELRTPLTSLRTNVQVLGRVDRLTPEARQRLIDDLQGETRELTDLVNELVGLATGNHEDETPSAVALADVAERVAARSRRRTGREILVDADDSLVWGRPGALERALANPVENSAKFDPGGSAPILIRIRNGTVEVLDRGPGVDPTEIGHLFERFFRATVARGLPGSGLGLAMVKEIAHAHGGRVFARDREGGGTVIGFHLPLYQPPQGSPGQGA</sequence>
<feature type="domain" description="HAMP" evidence="14">
    <location>
        <begin position="280"/>
        <end position="306"/>
    </location>
</feature>
<dbReference type="Proteomes" id="UP000579647">
    <property type="component" value="Unassembled WGS sequence"/>
</dbReference>
<keyword evidence="16" id="KW-1185">Reference proteome</keyword>
<keyword evidence="5 15" id="KW-0808">Transferase</keyword>
<evidence type="ECO:0000256" key="11">
    <source>
        <dbReference type="SAM" id="MobiDB-lite"/>
    </source>
</evidence>
<dbReference type="SMART" id="SM00388">
    <property type="entry name" value="HisKA"/>
    <property type="match status" value="1"/>
</dbReference>
<evidence type="ECO:0000256" key="7">
    <source>
        <dbReference type="ARBA" id="ARBA00022777"/>
    </source>
</evidence>
<keyword evidence="8 12" id="KW-1133">Transmembrane helix</keyword>
<evidence type="ECO:0000256" key="8">
    <source>
        <dbReference type="ARBA" id="ARBA00022989"/>
    </source>
</evidence>
<evidence type="ECO:0000256" key="2">
    <source>
        <dbReference type="ARBA" id="ARBA00004236"/>
    </source>
</evidence>
<dbReference type="InterPro" id="IPR005467">
    <property type="entry name" value="His_kinase_dom"/>
</dbReference>
<evidence type="ECO:0000259" key="14">
    <source>
        <dbReference type="PROSITE" id="PS50885"/>
    </source>
</evidence>
<evidence type="ECO:0000256" key="9">
    <source>
        <dbReference type="ARBA" id="ARBA00023012"/>
    </source>
</evidence>
<dbReference type="Pfam" id="PF00512">
    <property type="entry name" value="HisKA"/>
    <property type="match status" value="1"/>
</dbReference>
<dbReference type="SMART" id="SM00387">
    <property type="entry name" value="HATPase_c"/>
    <property type="match status" value="1"/>
</dbReference>
<organism evidence="15 16">
    <name type="scientific">Nocardiopsis metallicus</name>
    <dbReference type="NCBI Taxonomy" id="179819"/>
    <lineage>
        <taxon>Bacteria</taxon>
        <taxon>Bacillati</taxon>
        <taxon>Actinomycetota</taxon>
        <taxon>Actinomycetes</taxon>
        <taxon>Streptosporangiales</taxon>
        <taxon>Nocardiopsidaceae</taxon>
        <taxon>Nocardiopsis</taxon>
    </lineage>
</organism>
<dbReference type="Gene3D" id="1.10.287.130">
    <property type="match status" value="1"/>
</dbReference>
<dbReference type="GO" id="GO:0005886">
    <property type="term" value="C:plasma membrane"/>
    <property type="evidence" value="ECO:0007669"/>
    <property type="project" value="UniProtKB-SubCell"/>
</dbReference>
<evidence type="ECO:0000259" key="13">
    <source>
        <dbReference type="PROSITE" id="PS50109"/>
    </source>
</evidence>
<dbReference type="InterPro" id="IPR004358">
    <property type="entry name" value="Sig_transdc_His_kin-like_C"/>
</dbReference>
<dbReference type="PANTHER" id="PTHR45436:SF5">
    <property type="entry name" value="SENSOR HISTIDINE KINASE TRCS"/>
    <property type="match status" value="1"/>
</dbReference>
<dbReference type="PROSITE" id="PS50885">
    <property type="entry name" value="HAMP"/>
    <property type="match status" value="1"/>
</dbReference>
<feature type="compositionally biased region" description="Gly residues" evidence="11">
    <location>
        <begin position="247"/>
        <end position="256"/>
    </location>
</feature>
<evidence type="ECO:0000256" key="5">
    <source>
        <dbReference type="ARBA" id="ARBA00022679"/>
    </source>
</evidence>
<feature type="transmembrane region" description="Helical" evidence="12">
    <location>
        <begin position="196"/>
        <end position="215"/>
    </location>
</feature>
<evidence type="ECO:0000256" key="12">
    <source>
        <dbReference type="SAM" id="Phobius"/>
    </source>
</evidence>
<keyword evidence="9" id="KW-0902">Two-component regulatory system</keyword>
<keyword evidence="6 12" id="KW-0812">Transmembrane</keyword>
<evidence type="ECO:0000256" key="10">
    <source>
        <dbReference type="ARBA" id="ARBA00023136"/>
    </source>
</evidence>
<comment type="caution">
    <text evidence="15">The sequence shown here is derived from an EMBL/GenBank/DDBJ whole genome shotgun (WGS) entry which is preliminary data.</text>
</comment>
<dbReference type="EMBL" id="JACHDO010000001">
    <property type="protein sequence ID" value="MBB5495088.1"/>
    <property type="molecule type" value="Genomic_DNA"/>
</dbReference>
<dbReference type="Pfam" id="PF02518">
    <property type="entry name" value="HATPase_c"/>
    <property type="match status" value="1"/>
</dbReference>
<dbReference type="PROSITE" id="PS50109">
    <property type="entry name" value="HIS_KIN"/>
    <property type="match status" value="1"/>
</dbReference>
<reference evidence="15 16" key="1">
    <citation type="submission" date="2020-08" db="EMBL/GenBank/DDBJ databases">
        <title>Sequencing the genomes of 1000 actinobacteria strains.</title>
        <authorList>
            <person name="Klenk H.-P."/>
        </authorList>
    </citation>
    <scope>NUCLEOTIDE SEQUENCE [LARGE SCALE GENOMIC DNA]</scope>
    <source>
        <strain evidence="15 16">DSM 44598</strain>
    </source>
</reference>
<dbReference type="SUPFAM" id="SSF55874">
    <property type="entry name" value="ATPase domain of HSP90 chaperone/DNA topoisomerase II/histidine kinase"/>
    <property type="match status" value="1"/>
</dbReference>
<dbReference type="InterPro" id="IPR036890">
    <property type="entry name" value="HATPase_C_sf"/>
</dbReference>
<dbReference type="Pfam" id="PF00672">
    <property type="entry name" value="HAMP"/>
    <property type="match status" value="1"/>
</dbReference>
<comment type="subcellular location">
    <subcellularLocation>
        <location evidence="2">Cell membrane</location>
    </subcellularLocation>
</comment>
<evidence type="ECO:0000313" key="15">
    <source>
        <dbReference type="EMBL" id="MBB5495088.1"/>
    </source>
</evidence>
<dbReference type="InterPro" id="IPR036097">
    <property type="entry name" value="HisK_dim/P_sf"/>
</dbReference>
<dbReference type="Gene3D" id="6.10.340.10">
    <property type="match status" value="1"/>
</dbReference>
<dbReference type="Gene3D" id="3.30.565.10">
    <property type="entry name" value="Histidine kinase-like ATPase, C-terminal domain"/>
    <property type="match status" value="1"/>
</dbReference>
<dbReference type="InterPro" id="IPR003594">
    <property type="entry name" value="HATPase_dom"/>
</dbReference>
<dbReference type="InterPro" id="IPR003660">
    <property type="entry name" value="HAMP_dom"/>
</dbReference>
<evidence type="ECO:0000256" key="3">
    <source>
        <dbReference type="ARBA" id="ARBA00012438"/>
    </source>
</evidence>
<accession>A0A840WY35</accession>
<comment type="catalytic activity">
    <reaction evidence="1">
        <text>ATP + protein L-histidine = ADP + protein N-phospho-L-histidine.</text>
        <dbReference type="EC" id="2.7.13.3"/>
    </reaction>
</comment>
<dbReference type="EC" id="2.7.13.3" evidence="3"/>
<evidence type="ECO:0000256" key="1">
    <source>
        <dbReference type="ARBA" id="ARBA00000085"/>
    </source>
</evidence>